<dbReference type="InterPro" id="IPR036928">
    <property type="entry name" value="AS_sf"/>
</dbReference>
<evidence type="ECO:0000259" key="1">
    <source>
        <dbReference type="Pfam" id="PF01425"/>
    </source>
</evidence>
<dbReference type="InterPro" id="IPR020556">
    <property type="entry name" value="Amidase_CS"/>
</dbReference>
<dbReference type="InterPro" id="IPR000120">
    <property type="entry name" value="Amidase"/>
</dbReference>
<dbReference type="PANTHER" id="PTHR11895">
    <property type="entry name" value="TRANSAMIDASE"/>
    <property type="match status" value="1"/>
</dbReference>
<dbReference type="PROSITE" id="PS00571">
    <property type="entry name" value="AMIDASES"/>
    <property type="match status" value="1"/>
</dbReference>
<organism evidence="2 3">
    <name type="scientific">Modicisalibacter luteus</name>
    <dbReference type="NCBI Taxonomy" id="453962"/>
    <lineage>
        <taxon>Bacteria</taxon>
        <taxon>Pseudomonadati</taxon>
        <taxon>Pseudomonadota</taxon>
        <taxon>Gammaproteobacteria</taxon>
        <taxon>Oceanospirillales</taxon>
        <taxon>Halomonadaceae</taxon>
        <taxon>Modicisalibacter</taxon>
    </lineage>
</organism>
<name>A0ABV7M435_9GAMM</name>
<accession>A0ABV7M435</accession>
<dbReference type="EMBL" id="JBHRUH010000031">
    <property type="protein sequence ID" value="MFC3293623.1"/>
    <property type="molecule type" value="Genomic_DNA"/>
</dbReference>
<dbReference type="PANTHER" id="PTHR11895:SF176">
    <property type="entry name" value="AMIDASE AMID-RELATED"/>
    <property type="match status" value="1"/>
</dbReference>
<feature type="domain" description="Amidase" evidence="1">
    <location>
        <begin position="32"/>
        <end position="448"/>
    </location>
</feature>
<dbReference type="SUPFAM" id="SSF75304">
    <property type="entry name" value="Amidase signature (AS) enzymes"/>
    <property type="match status" value="1"/>
</dbReference>
<proteinExistence type="predicted"/>
<evidence type="ECO:0000313" key="3">
    <source>
        <dbReference type="Proteomes" id="UP001595640"/>
    </source>
</evidence>
<evidence type="ECO:0000313" key="2">
    <source>
        <dbReference type="EMBL" id="MFC3293623.1"/>
    </source>
</evidence>
<protein>
    <submittedName>
        <fullName evidence="2">Amidase</fullName>
    </submittedName>
</protein>
<gene>
    <name evidence="2" type="ORF">ACFOEI_16325</name>
</gene>
<reference evidence="3" key="1">
    <citation type="journal article" date="2019" name="Int. J. Syst. Evol. Microbiol.">
        <title>The Global Catalogue of Microorganisms (GCM) 10K type strain sequencing project: providing services to taxonomists for standard genome sequencing and annotation.</title>
        <authorList>
            <consortium name="The Broad Institute Genomics Platform"/>
            <consortium name="The Broad Institute Genome Sequencing Center for Infectious Disease"/>
            <person name="Wu L."/>
            <person name="Ma J."/>
        </authorList>
    </citation>
    <scope>NUCLEOTIDE SEQUENCE [LARGE SCALE GENOMIC DNA]</scope>
    <source>
        <strain evidence="3">KCTC 12847</strain>
    </source>
</reference>
<dbReference type="Proteomes" id="UP001595640">
    <property type="component" value="Unassembled WGS sequence"/>
</dbReference>
<comment type="caution">
    <text evidence="2">The sequence shown here is derived from an EMBL/GenBank/DDBJ whole genome shotgun (WGS) entry which is preliminary data.</text>
</comment>
<dbReference type="RefSeq" id="WP_019017891.1">
    <property type="nucleotide sequence ID" value="NZ_BMXD01000001.1"/>
</dbReference>
<keyword evidence="3" id="KW-1185">Reference proteome</keyword>
<dbReference type="Gene3D" id="3.90.1300.10">
    <property type="entry name" value="Amidase signature (AS) domain"/>
    <property type="match status" value="1"/>
</dbReference>
<dbReference type="InterPro" id="IPR023631">
    <property type="entry name" value="Amidase_dom"/>
</dbReference>
<dbReference type="Pfam" id="PF01425">
    <property type="entry name" value="Amidase"/>
    <property type="match status" value="1"/>
</dbReference>
<sequence length="469" mass="49648">MSKLSVDPVLNVGGIQAFAASFRSGDLTSEQATRGYLERIQALDKQLGAFEYVAVDEALATARAMDQLREAGTDLGPLMGLPVSVKDLFTVKGMPLTAGSQVDISDIADPQEGPFIRALRQAGCVILGKTKMVEFAYGITGVSQPRGTPWNPCDLEVHRLPGGSSSGAGVAVAAGLCALAIGTDTGGSVRIPAALCGVFGLKTSFGLWPTQGVFPLAPNLDTIGLLTRTAHDAAQAYAELTRLLHGSHQGEILAASLTQVRLGKPTQYFFDGLAPEVERSVASVNDELRNAGVSFAPIPVPQAAEREHYFPLSMPVHLLTTLGEDRFEANKHIMDSVIARRTAAGLNTRAVDLLALEARRQASMMEVASLFGNIDAWISPTVAGVAPPVADLLDPEEGYRQAINMTRNTQPANYLGLCAATLPVPRQAGELPIGYQLMCPSNGESKLLSLAIAIENSWSDRAPGNHTLI</sequence>